<evidence type="ECO:0000313" key="3">
    <source>
        <dbReference type="Proteomes" id="UP001595904"/>
    </source>
</evidence>
<dbReference type="InterPro" id="IPR002347">
    <property type="entry name" value="SDR_fam"/>
</dbReference>
<dbReference type="Pfam" id="PF00106">
    <property type="entry name" value="adh_short"/>
    <property type="match status" value="1"/>
</dbReference>
<dbReference type="RefSeq" id="WP_380602260.1">
    <property type="nucleotide sequence ID" value="NZ_JBHSDU010000014.1"/>
</dbReference>
<dbReference type="Pfam" id="PF13561">
    <property type="entry name" value="adh_short_C2"/>
    <property type="match status" value="1"/>
</dbReference>
<comment type="caution">
    <text evidence="2">The sequence shown here is derived from an EMBL/GenBank/DDBJ whole genome shotgun (WGS) entry which is preliminary data.</text>
</comment>
<dbReference type="PRINTS" id="PR00081">
    <property type="entry name" value="GDHRDH"/>
</dbReference>
<dbReference type="EMBL" id="JBHSDU010000014">
    <property type="protein sequence ID" value="MFC4312665.1"/>
    <property type="molecule type" value="Genomic_DNA"/>
</dbReference>
<evidence type="ECO:0000313" key="2">
    <source>
        <dbReference type="EMBL" id="MFC4312665.1"/>
    </source>
</evidence>
<reference evidence="3" key="1">
    <citation type="journal article" date="2019" name="Int. J. Syst. Evol. Microbiol.">
        <title>The Global Catalogue of Microorganisms (GCM) 10K type strain sequencing project: providing services to taxonomists for standard genome sequencing and annotation.</title>
        <authorList>
            <consortium name="The Broad Institute Genomics Platform"/>
            <consortium name="The Broad Institute Genome Sequencing Center for Infectious Disease"/>
            <person name="Wu L."/>
            <person name="Ma J."/>
        </authorList>
    </citation>
    <scope>NUCLEOTIDE SEQUENCE [LARGE SCALE GENOMIC DNA]</scope>
    <source>
        <strain evidence="3">CGMCC 1.10759</strain>
    </source>
</reference>
<dbReference type="SUPFAM" id="SSF51735">
    <property type="entry name" value="NAD(P)-binding Rossmann-fold domains"/>
    <property type="match status" value="1"/>
</dbReference>
<name>A0ABV8SZR7_9GAMM</name>
<protein>
    <submittedName>
        <fullName evidence="2">SDR family oxidoreductase</fullName>
    </submittedName>
</protein>
<dbReference type="Proteomes" id="UP001595904">
    <property type="component" value="Unassembled WGS sequence"/>
</dbReference>
<dbReference type="CDD" id="cd05233">
    <property type="entry name" value="SDR_c"/>
    <property type="match status" value="1"/>
</dbReference>
<proteinExistence type="inferred from homology"/>
<dbReference type="InterPro" id="IPR036291">
    <property type="entry name" value="NAD(P)-bd_dom_sf"/>
</dbReference>
<comment type="similarity">
    <text evidence="1">Belongs to the short-chain dehydrogenases/reductases (SDR) family.</text>
</comment>
<organism evidence="2 3">
    <name type="scientific">Steroidobacter flavus</name>
    <dbReference type="NCBI Taxonomy" id="1842136"/>
    <lineage>
        <taxon>Bacteria</taxon>
        <taxon>Pseudomonadati</taxon>
        <taxon>Pseudomonadota</taxon>
        <taxon>Gammaproteobacteria</taxon>
        <taxon>Steroidobacterales</taxon>
        <taxon>Steroidobacteraceae</taxon>
        <taxon>Steroidobacter</taxon>
    </lineage>
</organism>
<accession>A0ABV8SZR7</accession>
<keyword evidence="3" id="KW-1185">Reference proteome</keyword>
<gene>
    <name evidence="2" type="ORF">ACFPN2_26510</name>
</gene>
<sequence length="290" mass="30649">MKPAIDRRLAVVTGGCGGMGIACAREFGGSHDLLLTDISAERVARTQEQLRDEGYIVRDCVAGDLADADVIDKLMQAIDSHGRLGVLIHTAGVSSGMAEWHRILRTNVIGTRLLLGAIESRLSKGSVGVLIASVAGHLAPADREVDALLTSNTPPEELLGKMEQHLNRLAAAQGQNGSFVYSGLSGPAYGVSKRATIREAALRSAAWAKKGARIVSISPGIIWTPMGRYEVEHGQAASIVLEQTSLHRWGTAMDIARAAAFLASDDASFITGTDLRIDGGMVPARLGEGY</sequence>
<evidence type="ECO:0000256" key="1">
    <source>
        <dbReference type="ARBA" id="ARBA00006484"/>
    </source>
</evidence>
<dbReference type="PANTHER" id="PTHR42760">
    <property type="entry name" value="SHORT-CHAIN DEHYDROGENASES/REDUCTASES FAMILY MEMBER"/>
    <property type="match status" value="1"/>
</dbReference>
<dbReference type="Gene3D" id="3.40.50.720">
    <property type="entry name" value="NAD(P)-binding Rossmann-like Domain"/>
    <property type="match status" value="1"/>
</dbReference>
<dbReference type="PROSITE" id="PS51257">
    <property type="entry name" value="PROKAR_LIPOPROTEIN"/>
    <property type="match status" value="1"/>
</dbReference>